<proteinExistence type="predicted"/>
<protein>
    <submittedName>
        <fullName evidence="1">Helix-turn-helix domain-containing protein</fullName>
    </submittedName>
</protein>
<dbReference type="RefSeq" id="WP_146486991.1">
    <property type="nucleotide sequence ID" value="NZ_VIGX01000004.1"/>
</dbReference>
<name>A0A5C5S4P5_9ACTN</name>
<evidence type="ECO:0000313" key="1">
    <source>
        <dbReference type="EMBL" id="TWS29271.1"/>
    </source>
</evidence>
<evidence type="ECO:0000313" key="2">
    <source>
        <dbReference type="Proteomes" id="UP000319375"/>
    </source>
</evidence>
<dbReference type="EMBL" id="VIGX01000004">
    <property type="protein sequence ID" value="TWS29271.1"/>
    <property type="molecule type" value="Genomic_DNA"/>
</dbReference>
<dbReference type="AlphaFoldDB" id="A0A5C5S4P5"/>
<reference evidence="1 2" key="1">
    <citation type="submission" date="2019-06" db="EMBL/GenBank/DDBJ databases">
        <title>Tsukamurella conjunctivitidis sp. nov., Tsukamurella assacharolytica sp. nov. and Tsukamurella sputae sp. nov. isolated from patients with conjunctivitis, bacteraemia (lymphoma) and respiratory infection (sputum) in Hong Kong.</title>
        <authorList>
            <person name="Teng J.L.L."/>
            <person name="Lee H.H."/>
            <person name="Fong J.Y.H."/>
            <person name="Fok K.M.N."/>
            <person name="Lau S.K.P."/>
            <person name="Woo P.C.Y."/>
        </authorList>
    </citation>
    <scope>NUCLEOTIDE SEQUENCE [LARGE SCALE GENOMIC DNA]</scope>
    <source>
        <strain evidence="1 2">HKU72</strain>
    </source>
</reference>
<keyword evidence="2" id="KW-1185">Reference proteome</keyword>
<accession>A0A5C5S4P5</accession>
<sequence length="55" mass="6080">MNDHADVSARLKVSRSTVFALWKSGQLGSVKIGKRRFSTDRQITEYVARLEAGAA</sequence>
<comment type="caution">
    <text evidence="1">The sequence shown here is derived from an EMBL/GenBank/DDBJ whole genome shotgun (WGS) entry which is preliminary data.</text>
</comment>
<gene>
    <name evidence="1" type="ORF">FK530_09335</name>
</gene>
<dbReference type="Proteomes" id="UP000319375">
    <property type="component" value="Unassembled WGS sequence"/>
</dbReference>
<organism evidence="1 2">
    <name type="scientific">Tsukamurella conjunctivitidis</name>
    <dbReference type="NCBI Taxonomy" id="2592068"/>
    <lineage>
        <taxon>Bacteria</taxon>
        <taxon>Bacillati</taxon>
        <taxon>Actinomycetota</taxon>
        <taxon>Actinomycetes</taxon>
        <taxon>Mycobacteriales</taxon>
        <taxon>Tsukamurellaceae</taxon>
        <taxon>Tsukamurella</taxon>
    </lineage>
</organism>